<dbReference type="Proteomes" id="UP000008064">
    <property type="component" value="Unassembled WGS sequence"/>
</dbReference>
<dbReference type="Gene3D" id="1.10.10.10">
    <property type="entry name" value="Winged helix-like DNA-binding domain superfamily/Winged helix DNA-binding domain"/>
    <property type="match status" value="1"/>
</dbReference>
<protein>
    <recommendedName>
        <fullName evidence="2">Methylated-DNA-[protein]-cysteine S-methyltransferase DNA binding domain-containing protein</fullName>
    </recommendedName>
</protein>
<dbReference type="PANTHER" id="PTHR42942">
    <property type="entry name" value="6-O-METHYLGUANINE DNA METHYLTRANSFERASE"/>
    <property type="match status" value="1"/>
</dbReference>
<dbReference type="Pfam" id="PF01035">
    <property type="entry name" value="DNA_binding_1"/>
    <property type="match status" value="1"/>
</dbReference>
<reference evidence="3" key="1">
    <citation type="submission" date="2011-04" db="EMBL/GenBank/DDBJ databases">
        <title>Evolution of plant cell wall degrading machinery underlies the functional diversity of forest fungi.</title>
        <authorList>
            <consortium name="US DOE Joint Genome Institute (JGI-PGF)"/>
            <person name="Eastwood D.C."/>
            <person name="Floudas D."/>
            <person name="Binder M."/>
            <person name="Majcherczyk A."/>
            <person name="Schneider P."/>
            <person name="Aerts A."/>
            <person name="Asiegbu F.O."/>
            <person name="Baker S.E."/>
            <person name="Barry K."/>
            <person name="Bendiksby M."/>
            <person name="Blumentritt M."/>
            <person name="Coutinho P.M."/>
            <person name="Cullen D."/>
            <person name="Cullen D."/>
            <person name="Gathman A."/>
            <person name="Goodell B."/>
            <person name="Henrissat B."/>
            <person name="Ihrmark K."/>
            <person name="Kauserud H."/>
            <person name="Kohler A."/>
            <person name="LaButti K."/>
            <person name="Lapidus A."/>
            <person name="Lavin J.L."/>
            <person name="Lee Y.-H."/>
            <person name="Lindquist E."/>
            <person name="Lilly W."/>
            <person name="Lucas S."/>
            <person name="Morin E."/>
            <person name="Murat C."/>
            <person name="Oguiza J.A."/>
            <person name="Park J."/>
            <person name="Pisabarro A.G."/>
            <person name="Riley R."/>
            <person name="Rosling A."/>
            <person name="Salamov A."/>
            <person name="Schmidt O."/>
            <person name="Schmutz J."/>
            <person name="Skrede I."/>
            <person name="Stenlid J."/>
            <person name="Wiebenga A."/>
            <person name="Xie X."/>
            <person name="Kues U."/>
            <person name="Hibbett D.S."/>
            <person name="Hoffmeister D."/>
            <person name="Hogberg N."/>
            <person name="Martin F."/>
            <person name="Grigoriev I.V."/>
            <person name="Watkinson S.C."/>
        </authorList>
    </citation>
    <scope>NUCLEOTIDE SEQUENCE</scope>
    <source>
        <strain evidence="3">S7.9</strain>
    </source>
</reference>
<dbReference type="InterPro" id="IPR036388">
    <property type="entry name" value="WH-like_DNA-bd_sf"/>
</dbReference>
<dbReference type="GO" id="GO:0003824">
    <property type="term" value="F:catalytic activity"/>
    <property type="evidence" value="ECO:0007669"/>
    <property type="project" value="InterPro"/>
</dbReference>
<sequence length="129" mass="14341">MSVRMDAQQLNIAVYNIMQTIPPQKVVSCGHVAKLLGIPKQARRVRQAVNFISHTTEPVPWHRVVSTSGVISTESSCPQQMALEKDGVEVYIGRVGESRVDLQKWGWFPEVGSVKLTKNIPVSNNEWGS</sequence>
<dbReference type="SUPFAM" id="SSF46767">
    <property type="entry name" value="Methylated DNA-protein cysteine methyltransferase, C-terminal domain"/>
    <property type="match status" value="1"/>
</dbReference>
<accession>F8P2M3</accession>
<dbReference type="KEGG" id="sla:SERLADRAFT_473174"/>
<dbReference type="HOGENOM" id="CLU_000445_52_5_1"/>
<dbReference type="EMBL" id="GL945437">
    <property type="protein sequence ID" value="EGO22408.1"/>
    <property type="molecule type" value="Genomic_DNA"/>
</dbReference>
<proteinExistence type="predicted"/>
<keyword evidence="1" id="KW-0227">DNA damage</keyword>
<dbReference type="InterPro" id="IPR052520">
    <property type="entry name" value="ATL_DNA_repair"/>
</dbReference>
<dbReference type="RefSeq" id="XP_007320946.1">
    <property type="nucleotide sequence ID" value="XM_007320884.1"/>
</dbReference>
<dbReference type="CDD" id="cd06445">
    <property type="entry name" value="ATase"/>
    <property type="match status" value="1"/>
</dbReference>
<dbReference type="GeneID" id="18820262"/>
<dbReference type="PANTHER" id="PTHR42942:SF1">
    <property type="entry name" value="ALKYLTRANSFERASE-LIKE PROTEIN 1"/>
    <property type="match status" value="1"/>
</dbReference>
<evidence type="ECO:0000256" key="1">
    <source>
        <dbReference type="ARBA" id="ARBA00022763"/>
    </source>
</evidence>
<evidence type="ECO:0000259" key="2">
    <source>
        <dbReference type="Pfam" id="PF01035"/>
    </source>
</evidence>
<name>F8P2M3_SERL9</name>
<evidence type="ECO:0000313" key="3">
    <source>
        <dbReference type="EMBL" id="EGO22408.1"/>
    </source>
</evidence>
<gene>
    <name evidence="3" type="ORF">SERLADRAFT_473174</name>
</gene>
<dbReference type="GO" id="GO:0006281">
    <property type="term" value="P:DNA repair"/>
    <property type="evidence" value="ECO:0007669"/>
    <property type="project" value="InterPro"/>
</dbReference>
<dbReference type="InterPro" id="IPR014048">
    <property type="entry name" value="MethylDNA_cys_MeTrfase_DNA-bd"/>
</dbReference>
<feature type="domain" description="Methylated-DNA-[protein]-cysteine S-methyltransferase DNA binding" evidence="2">
    <location>
        <begin position="12"/>
        <end position="85"/>
    </location>
</feature>
<dbReference type="OrthoDB" id="2548197at2759"/>
<organism>
    <name type="scientific">Serpula lacrymans var. lacrymans (strain S7.9)</name>
    <name type="common">Dry rot fungus</name>
    <dbReference type="NCBI Taxonomy" id="578457"/>
    <lineage>
        <taxon>Eukaryota</taxon>
        <taxon>Fungi</taxon>
        <taxon>Dikarya</taxon>
        <taxon>Basidiomycota</taxon>
        <taxon>Agaricomycotina</taxon>
        <taxon>Agaricomycetes</taxon>
        <taxon>Agaricomycetidae</taxon>
        <taxon>Boletales</taxon>
        <taxon>Coniophorineae</taxon>
        <taxon>Serpulaceae</taxon>
        <taxon>Serpula</taxon>
    </lineage>
</organism>
<dbReference type="InterPro" id="IPR036217">
    <property type="entry name" value="MethylDNA_cys_MeTrfase_DNAb"/>
</dbReference>
<dbReference type="AlphaFoldDB" id="F8P2M3"/>